<keyword evidence="3" id="KW-0812">Transmembrane</keyword>
<name>A0ABY0QWN1_9FLAO</name>
<keyword evidence="6" id="KW-1185">Reference proteome</keyword>
<dbReference type="SUPFAM" id="SSF46894">
    <property type="entry name" value="C-terminal effector domain of the bipartite response regulators"/>
    <property type="match status" value="1"/>
</dbReference>
<evidence type="ECO:0000313" key="6">
    <source>
        <dbReference type="Proteomes" id="UP000199242"/>
    </source>
</evidence>
<feature type="repeat" description="TPR" evidence="1">
    <location>
        <begin position="197"/>
        <end position="230"/>
    </location>
</feature>
<feature type="domain" description="HTH luxR-type" evidence="4">
    <location>
        <begin position="444"/>
        <end position="471"/>
    </location>
</feature>
<dbReference type="RefSeq" id="WP_089744523.1">
    <property type="nucleotide sequence ID" value="NZ_FNHD01000011.1"/>
</dbReference>
<dbReference type="PROSITE" id="PS50005">
    <property type="entry name" value="TPR"/>
    <property type="match status" value="1"/>
</dbReference>
<dbReference type="SMART" id="SM00028">
    <property type="entry name" value="TPR"/>
    <property type="match status" value="3"/>
</dbReference>
<keyword evidence="2" id="KW-0175">Coiled coil</keyword>
<dbReference type="InterPro" id="IPR016032">
    <property type="entry name" value="Sig_transdc_resp-reg_C-effctor"/>
</dbReference>
<evidence type="ECO:0000259" key="4">
    <source>
        <dbReference type="PROSITE" id="PS00622"/>
    </source>
</evidence>
<comment type="caution">
    <text evidence="5">The sequence shown here is derived from an EMBL/GenBank/DDBJ whole genome shotgun (WGS) entry which is preliminary data.</text>
</comment>
<evidence type="ECO:0000256" key="2">
    <source>
        <dbReference type="SAM" id="Coils"/>
    </source>
</evidence>
<organism evidence="5 6">
    <name type="scientific">Chryseobacterium taihuense</name>
    <dbReference type="NCBI Taxonomy" id="1141221"/>
    <lineage>
        <taxon>Bacteria</taxon>
        <taxon>Pseudomonadati</taxon>
        <taxon>Bacteroidota</taxon>
        <taxon>Flavobacteriia</taxon>
        <taxon>Flavobacteriales</taxon>
        <taxon>Weeksellaceae</taxon>
        <taxon>Chryseobacterium group</taxon>
        <taxon>Chryseobacterium</taxon>
    </lineage>
</organism>
<dbReference type="Proteomes" id="UP000199242">
    <property type="component" value="Unassembled WGS sequence"/>
</dbReference>
<keyword evidence="3" id="KW-1133">Transmembrane helix</keyword>
<evidence type="ECO:0000256" key="1">
    <source>
        <dbReference type="PROSITE-ProRule" id="PRU00339"/>
    </source>
</evidence>
<dbReference type="EMBL" id="FNHD01000011">
    <property type="protein sequence ID" value="SDM02999.1"/>
    <property type="molecule type" value="Genomic_DNA"/>
</dbReference>
<accession>A0ABY0QWN1</accession>
<evidence type="ECO:0000256" key="3">
    <source>
        <dbReference type="SAM" id="Phobius"/>
    </source>
</evidence>
<protein>
    <recommendedName>
        <fullName evidence="4">HTH luxR-type domain-containing protein</fullName>
    </recommendedName>
</protein>
<dbReference type="InterPro" id="IPR000792">
    <property type="entry name" value="Tscrpt_reg_LuxR_C"/>
</dbReference>
<dbReference type="SUPFAM" id="SSF48452">
    <property type="entry name" value="TPR-like"/>
    <property type="match status" value="1"/>
</dbReference>
<feature type="coiled-coil region" evidence="2">
    <location>
        <begin position="369"/>
        <end position="396"/>
    </location>
</feature>
<gene>
    <name evidence="5" type="ORF">SAMN05216273_11130</name>
</gene>
<feature type="transmembrane region" description="Helical" evidence="3">
    <location>
        <begin position="342"/>
        <end position="362"/>
    </location>
</feature>
<sequence length="492" mass="58051">MKLNFVFIFILLSFLLNGRAPSKQDIKKVEALLDSAYNKTLVVDMKKSSLFAKEALRISKEKGYKKGEAWSNFYLAQGLFELWAYQPSLKYLSYAEEVNKEVKDQYLTYEIHRVRSRVFGSMELLRSSIKEQEKGLEVVAQIDKNENEKNYLRSLAYENLAISCSKLKNQKSFYHYLKKNKEILEKQDPGFVYTNLISLYTMLGAYFTDDGQYQQAELFFNKAKQVAEQYKYPYISFTYRRWGDLEIKKENAKSALKFYEKALKILTQTNFRSEIPVVYKQMRSAYLLLNDTANAEKVRIKALELENELKTEQLKASSSAVEEILQQENEKNQENNWKNYRWIIFIAVLLIIGIAVIFRRYYIKKQQLIKIKEEALMDKEQEIDFLSNKINDSFNEVIQLAKTNSPEFFTRFKEIYPEIVESLLEINPKLRVSELTLAAYIYLGFNTKDIAAYTFRTLSTIRNRKHNLRSKLNIPIEESTELWFKNLLKNKK</sequence>
<dbReference type="Gene3D" id="1.25.40.10">
    <property type="entry name" value="Tetratricopeptide repeat domain"/>
    <property type="match status" value="2"/>
</dbReference>
<dbReference type="InterPro" id="IPR011990">
    <property type="entry name" value="TPR-like_helical_dom_sf"/>
</dbReference>
<proteinExistence type="predicted"/>
<dbReference type="InterPro" id="IPR019734">
    <property type="entry name" value="TPR_rpt"/>
</dbReference>
<dbReference type="PROSITE" id="PS00622">
    <property type="entry name" value="HTH_LUXR_1"/>
    <property type="match status" value="1"/>
</dbReference>
<evidence type="ECO:0000313" key="5">
    <source>
        <dbReference type="EMBL" id="SDM02999.1"/>
    </source>
</evidence>
<keyword evidence="3" id="KW-0472">Membrane</keyword>
<reference evidence="5 6" key="1">
    <citation type="submission" date="2016-10" db="EMBL/GenBank/DDBJ databases">
        <authorList>
            <person name="Varghese N."/>
            <person name="Submissions S."/>
        </authorList>
    </citation>
    <scope>NUCLEOTIDE SEQUENCE [LARGE SCALE GENOMIC DNA]</scope>
    <source>
        <strain evidence="5 6">CGMCC 1.10941</strain>
    </source>
</reference>
<keyword evidence="1" id="KW-0802">TPR repeat</keyword>